<dbReference type="SUPFAM" id="SSF52058">
    <property type="entry name" value="L domain-like"/>
    <property type="match status" value="1"/>
</dbReference>
<organism evidence="2 3">
    <name type="scientific">Zymoseptoria tritici (strain CBS 115943 / IPO323)</name>
    <name type="common">Speckled leaf blotch fungus</name>
    <name type="synonym">Septoria tritici</name>
    <dbReference type="NCBI Taxonomy" id="336722"/>
    <lineage>
        <taxon>Eukaryota</taxon>
        <taxon>Fungi</taxon>
        <taxon>Dikarya</taxon>
        <taxon>Ascomycota</taxon>
        <taxon>Pezizomycotina</taxon>
        <taxon>Dothideomycetes</taxon>
        <taxon>Dothideomycetidae</taxon>
        <taxon>Mycosphaerellales</taxon>
        <taxon>Mycosphaerellaceae</taxon>
        <taxon>Zymoseptoria</taxon>
    </lineage>
</organism>
<feature type="region of interest" description="Disordered" evidence="1">
    <location>
        <begin position="538"/>
        <end position="565"/>
    </location>
</feature>
<dbReference type="GeneID" id="13393714"/>
<dbReference type="Proteomes" id="UP000008062">
    <property type="component" value="Chromosome 6"/>
</dbReference>
<evidence type="ECO:0008006" key="4">
    <source>
        <dbReference type="Google" id="ProtNLM"/>
    </source>
</evidence>
<gene>
    <name evidence="2" type="ORF">MYCGRDRAFT_93715</name>
</gene>
<feature type="compositionally biased region" description="Acidic residues" evidence="1">
    <location>
        <begin position="540"/>
        <end position="552"/>
    </location>
</feature>
<dbReference type="RefSeq" id="XP_003851380.1">
    <property type="nucleotide sequence ID" value="XM_003851332.1"/>
</dbReference>
<dbReference type="OMA" id="NRHAKAY"/>
<dbReference type="OrthoDB" id="2522477at2759"/>
<keyword evidence="3" id="KW-1185">Reference proteome</keyword>
<dbReference type="AlphaFoldDB" id="F9XCS3"/>
<evidence type="ECO:0000313" key="3">
    <source>
        <dbReference type="Proteomes" id="UP000008062"/>
    </source>
</evidence>
<reference evidence="2 3" key="1">
    <citation type="journal article" date="2011" name="PLoS Genet.">
        <title>Finished genome of the fungal wheat pathogen Mycosphaerella graminicola reveals dispensome structure, chromosome plasticity, and stealth pathogenesis.</title>
        <authorList>
            <person name="Goodwin S.B."/>
            <person name="Ben M'barek S."/>
            <person name="Dhillon B."/>
            <person name="Wittenberg A.H.J."/>
            <person name="Crane C.F."/>
            <person name="Hane J.K."/>
            <person name="Foster A.J."/>
            <person name="Van der Lee T.A.J."/>
            <person name="Grimwood J."/>
            <person name="Aerts A."/>
            <person name="Antoniw J."/>
            <person name="Bailey A."/>
            <person name="Bluhm B."/>
            <person name="Bowler J."/>
            <person name="Bristow J."/>
            <person name="van der Burgt A."/>
            <person name="Canto-Canche B."/>
            <person name="Churchill A.C.L."/>
            <person name="Conde-Ferraez L."/>
            <person name="Cools H.J."/>
            <person name="Coutinho P.M."/>
            <person name="Csukai M."/>
            <person name="Dehal P."/>
            <person name="De Wit P."/>
            <person name="Donzelli B."/>
            <person name="van de Geest H.C."/>
            <person name="van Ham R.C.H.J."/>
            <person name="Hammond-Kosack K.E."/>
            <person name="Henrissat B."/>
            <person name="Kilian A."/>
            <person name="Kobayashi A.K."/>
            <person name="Koopmann E."/>
            <person name="Kourmpetis Y."/>
            <person name="Kuzniar A."/>
            <person name="Lindquist E."/>
            <person name="Lombard V."/>
            <person name="Maliepaard C."/>
            <person name="Martins N."/>
            <person name="Mehrabi R."/>
            <person name="Nap J.P.H."/>
            <person name="Ponomarenko A."/>
            <person name="Rudd J.J."/>
            <person name="Salamov A."/>
            <person name="Schmutz J."/>
            <person name="Schouten H.J."/>
            <person name="Shapiro H."/>
            <person name="Stergiopoulos I."/>
            <person name="Torriani S.F.F."/>
            <person name="Tu H."/>
            <person name="de Vries R.P."/>
            <person name="Waalwijk C."/>
            <person name="Ware S.B."/>
            <person name="Wiebenga A."/>
            <person name="Zwiers L.-H."/>
            <person name="Oliver R.P."/>
            <person name="Grigoriev I.V."/>
            <person name="Kema G.H.J."/>
        </authorList>
    </citation>
    <scope>NUCLEOTIDE SEQUENCE [LARGE SCALE GENOMIC DNA]</scope>
    <source>
        <strain evidence="3">CBS 115943 / IPO323</strain>
    </source>
</reference>
<evidence type="ECO:0000256" key="1">
    <source>
        <dbReference type="SAM" id="MobiDB-lite"/>
    </source>
</evidence>
<dbReference type="eggNOG" id="ENOG502SPK2">
    <property type="taxonomic scope" value="Eukaryota"/>
</dbReference>
<dbReference type="EMBL" id="CM001201">
    <property type="protein sequence ID" value="EGP86356.1"/>
    <property type="molecule type" value="Genomic_DNA"/>
</dbReference>
<protein>
    <recommendedName>
        <fullName evidence="4">F-box domain-containing protein</fullName>
    </recommendedName>
</protein>
<dbReference type="KEGG" id="ztr:MYCGRDRAFT_93715"/>
<dbReference type="InParanoid" id="F9XCS3"/>
<name>F9XCS3_ZYMTI</name>
<dbReference type="HOGENOM" id="CLU_565212_0_0_1"/>
<accession>F9XCS3</accession>
<sequence>MQYGLTVLQFQAFMPQDAGRVRVDSQAQKKKENDRIMKVETARRPLRKKSSYPDPVESIALMIRDCYAPETSHIAHNQENGRKQHDVPIDSIDTLRRLAICSRQLQGLTEPLIYHRLLLRNGRKTEHIVRSLRARPDRAIAIRNLVIACETGVPQSFGPSGIAGVLNRAMRLETLYFESPECNSANFEPHAPWTYMFDRIIRPFQDATASPGGSLPAPRPLQCLKELTIHMNGASSPYWTIDQRSASIFLLPALETLKISCVIIEDSLSGINRAHTSPLKHLELEEVYITLQGLESVLQLPTALETLILLENMHNANQFPIRPSPTWNRLFQNNPGPTMKCIDQQRASLKSFTYGTTDNPPFDGGGRLALKDPTPVDGAFADFPLLEEVCLNVWGECISFERAVLSSSPPPNLKKLAYVGSRPFSSKTASAAEPQEASSPMSQVPFLRAPASSLPLGLRTICMSYSRPPLSSFHSTSLLGRTIKAVDAELRRIGDIDLEVTAFEYNRYFPPFLYGEPTPKEIGIFSDSRFQEDFQTYWNEDGDSATESEGDLDLSYNDVFGSDSD</sequence>
<proteinExistence type="predicted"/>
<evidence type="ECO:0000313" key="2">
    <source>
        <dbReference type="EMBL" id="EGP86356.1"/>
    </source>
</evidence>